<evidence type="ECO:0000256" key="3">
    <source>
        <dbReference type="ARBA" id="ARBA00022989"/>
    </source>
</evidence>
<feature type="transmembrane region" description="Helical" evidence="5">
    <location>
        <begin position="120"/>
        <end position="137"/>
    </location>
</feature>
<dbReference type="GO" id="GO:0030416">
    <property type="term" value="P:methylamine metabolic process"/>
    <property type="evidence" value="ECO:0007669"/>
    <property type="project" value="InterPro"/>
</dbReference>
<dbReference type="RefSeq" id="WP_041993021.1">
    <property type="nucleotide sequence ID" value="NZ_CDOD01000034.1"/>
</dbReference>
<evidence type="ECO:0000256" key="5">
    <source>
        <dbReference type="SAM" id="Phobius"/>
    </source>
</evidence>
<feature type="transmembrane region" description="Helical" evidence="5">
    <location>
        <begin position="149"/>
        <end position="169"/>
    </location>
</feature>
<organism evidence="7 8">
    <name type="scientific">Capnocytophaga cynodegmi</name>
    <dbReference type="NCBI Taxonomy" id="28189"/>
    <lineage>
        <taxon>Bacteria</taxon>
        <taxon>Pseudomonadati</taxon>
        <taxon>Bacteroidota</taxon>
        <taxon>Flavobacteriia</taxon>
        <taxon>Flavobacteriales</taxon>
        <taxon>Flavobacteriaceae</taxon>
        <taxon>Capnocytophaga</taxon>
    </lineage>
</organism>
<gene>
    <name evidence="7" type="ORF">CCYN2B_40050</name>
</gene>
<keyword evidence="3 5" id="KW-1133">Transmembrane helix</keyword>
<dbReference type="GO" id="GO:0016020">
    <property type="term" value="C:membrane"/>
    <property type="evidence" value="ECO:0007669"/>
    <property type="project" value="UniProtKB-SubCell"/>
</dbReference>
<keyword evidence="7" id="KW-0413">Isomerase</keyword>
<sequence length="364" mass="41694">MRYITHFVRFIVGVLFIISGLIKLNDPIGFSFKLEEYFSEPVLNLPFLEPFALWLAIAVCIIEVILGVMLLVGYKTKFTLWSLLAMLIFFGFLTFYSAYFNKVTDCGCFGDVIKFTPWQSFGKDVFLLVLTLILFIGQKYVTPITKGNTPLVISVLSLIGCIAFVHHVYNHLPVGDFRAYKIGTNIPEGMIVPEGAPPPKYDYHWKFNVNGKEEVFVTQGDYPKVDGEFVSFDTKLIDPGYTPPIHDFFIEKNGESYFDEMMDKEKLLVVTSYRIDKSDKEAFKAIKKVTDKALKQGYTVIGLTSIIEQAEQIKKDYELNFDFYFNDETTLKTMIRSNPGVITLKKGNITDKRHFNDVDKLQLH</sequence>
<dbReference type="AlphaFoldDB" id="A0A0B7HC56"/>
<keyword evidence="8" id="KW-1185">Reference proteome</keyword>
<evidence type="ECO:0000313" key="7">
    <source>
        <dbReference type="EMBL" id="CEN37256.1"/>
    </source>
</evidence>
<keyword evidence="4 5" id="KW-0472">Membrane</keyword>
<dbReference type="Proteomes" id="UP000038055">
    <property type="component" value="Unassembled WGS sequence"/>
</dbReference>
<evidence type="ECO:0000259" key="6">
    <source>
        <dbReference type="Pfam" id="PF07291"/>
    </source>
</evidence>
<accession>A0A0B7HC56</accession>
<reference evidence="8" key="1">
    <citation type="submission" date="2015-01" db="EMBL/GenBank/DDBJ databases">
        <authorList>
            <person name="MANFREDI Pablo"/>
        </authorList>
    </citation>
    <scope>NUCLEOTIDE SEQUENCE [LARGE SCALE GENOMIC DNA]</scope>
    <source>
        <strain evidence="8">Ccyn2B</strain>
    </source>
</reference>
<dbReference type="EC" id="5.3.1.1" evidence="7"/>
<feature type="transmembrane region" description="Helical" evidence="5">
    <location>
        <begin position="51"/>
        <end position="73"/>
    </location>
</feature>
<dbReference type="InterPro" id="IPR009908">
    <property type="entry name" value="Methylamine_util_MauE"/>
</dbReference>
<keyword evidence="2 5" id="KW-0812">Transmembrane</keyword>
<evidence type="ECO:0000256" key="1">
    <source>
        <dbReference type="ARBA" id="ARBA00004141"/>
    </source>
</evidence>
<feature type="domain" description="Methylamine utilisation protein MauE" evidence="6">
    <location>
        <begin position="1"/>
        <end position="135"/>
    </location>
</feature>
<dbReference type="Pfam" id="PF07291">
    <property type="entry name" value="MauE"/>
    <property type="match status" value="1"/>
</dbReference>
<dbReference type="NCBIfam" id="NF045576">
    <property type="entry name" value="BT_3928_fam"/>
    <property type="match status" value="1"/>
</dbReference>
<dbReference type="STRING" id="28189.CCYN74_70052"/>
<dbReference type="GO" id="GO:0004807">
    <property type="term" value="F:triose-phosphate isomerase activity"/>
    <property type="evidence" value="ECO:0007669"/>
    <property type="project" value="UniProtKB-EC"/>
</dbReference>
<name>A0A0B7HC56_9FLAO</name>
<feature type="transmembrane region" description="Helical" evidence="5">
    <location>
        <begin position="80"/>
        <end position="100"/>
    </location>
</feature>
<comment type="subcellular location">
    <subcellularLocation>
        <location evidence="1">Membrane</location>
        <topology evidence="1">Multi-pass membrane protein</topology>
    </subcellularLocation>
</comment>
<evidence type="ECO:0000313" key="8">
    <source>
        <dbReference type="Proteomes" id="UP000038055"/>
    </source>
</evidence>
<protein>
    <submittedName>
        <fullName evidence="7">Triosephosphate isomerase</fullName>
        <ecNumber evidence="7">5.3.1.1</ecNumber>
    </submittedName>
</protein>
<evidence type="ECO:0000256" key="4">
    <source>
        <dbReference type="ARBA" id="ARBA00023136"/>
    </source>
</evidence>
<dbReference type="eggNOG" id="COG2259">
    <property type="taxonomic scope" value="Bacteria"/>
</dbReference>
<feature type="transmembrane region" description="Helical" evidence="5">
    <location>
        <begin position="7"/>
        <end position="24"/>
    </location>
</feature>
<evidence type="ECO:0000256" key="2">
    <source>
        <dbReference type="ARBA" id="ARBA00022692"/>
    </source>
</evidence>
<dbReference type="EMBL" id="CDOD01000034">
    <property type="protein sequence ID" value="CEN37256.1"/>
    <property type="molecule type" value="Genomic_DNA"/>
</dbReference>
<proteinExistence type="predicted"/>